<dbReference type="InterPro" id="IPR001647">
    <property type="entry name" value="HTH_TetR"/>
</dbReference>
<dbReference type="InterPro" id="IPR050109">
    <property type="entry name" value="HTH-type_TetR-like_transc_reg"/>
</dbReference>
<dbReference type="InterPro" id="IPR036271">
    <property type="entry name" value="Tet_transcr_reg_TetR-rel_C_sf"/>
</dbReference>
<sequence>MTVRQGAPTTFASGSASDGRRDAILAAAASLFATEGIAGSSMREIGEAVGINPGAIYHHFRSKRALVSELITGHLAELVEAYRARDLENLDPQSRLRAIVEVSLQVGAAHPDATKVYQSQFSLYRDDRDFVAARELSDTAQGIWLDAIEAGKSAGVFRKDVPTKVFHRFIRDAVWLSVYWHRPEDPYTIDHLANDCLAVFFDGMVVAAGRVG</sequence>
<keyword evidence="8" id="KW-1185">Reference proteome</keyword>
<keyword evidence="2" id="KW-0805">Transcription regulation</keyword>
<evidence type="ECO:0000256" key="1">
    <source>
        <dbReference type="ARBA" id="ARBA00022491"/>
    </source>
</evidence>
<evidence type="ECO:0000256" key="2">
    <source>
        <dbReference type="ARBA" id="ARBA00023015"/>
    </source>
</evidence>
<dbReference type="SUPFAM" id="SSF48498">
    <property type="entry name" value="Tetracyclin repressor-like, C-terminal domain"/>
    <property type="match status" value="1"/>
</dbReference>
<evidence type="ECO:0000313" key="7">
    <source>
        <dbReference type="EMBL" id="NKY33200.1"/>
    </source>
</evidence>
<dbReference type="GO" id="GO:0000976">
    <property type="term" value="F:transcription cis-regulatory region binding"/>
    <property type="evidence" value="ECO:0007669"/>
    <property type="project" value="TreeGrafter"/>
</dbReference>
<keyword evidence="4" id="KW-0804">Transcription</keyword>
<accession>A0A846XEP3</accession>
<dbReference type="GO" id="GO:0003700">
    <property type="term" value="F:DNA-binding transcription factor activity"/>
    <property type="evidence" value="ECO:0007669"/>
    <property type="project" value="TreeGrafter"/>
</dbReference>
<feature type="DNA-binding region" description="H-T-H motif" evidence="5">
    <location>
        <begin position="41"/>
        <end position="60"/>
    </location>
</feature>
<dbReference type="PANTHER" id="PTHR30055">
    <property type="entry name" value="HTH-TYPE TRANSCRIPTIONAL REGULATOR RUTR"/>
    <property type="match status" value="1"/>
</dbReference>
<evidence type="ECO:0000256" key="4">
    <source>
        <dbReference type="ARBA" id="ARBA00023163"/>
    </source>
</evidence>
<dbReference type="PANTHER" id="PTHR30055:SF175">
    <property type="entry name" value="HTH-TYPE TRANSCRIPTIONAL REPRESSOR KSTR2"/>
    <property type="match status" value="1"/>
</dbReference>
<dbReference type="PROSITE" id="PS50977">
    <property type="entry name" value="HTH_TETR_2"/>
    <property type="match status" value="1"/>
</dbReference>
<dbReference type="PROSITE" id="PS01081">
    <property type="entry name" value="HTH_TETR_1"/>
    <property type="match status" value="1"/>
</dbReference>
<dbReference type="Gene3D" id="1.10.357.10">
    <property type="entry name" value="Tetracycline Repressor, domain 2"/>
    <property type="match status" value="1"/>
</dbReference>
<dbReference type="InterPro" id="IPR041490">
    <property type="entry name" value="KstR2_TetR_C"/>
</dbReference>
<dbReference type="Proteomes" id="UP000565715">
    <property type="component" value="Unassembled WGS sequence"/>
</dbReference>
<name>A0A846XEP3_9NOCA</name>
<dbReference type="EMBL" id="JAAXOO010000002">
    <property type="protein sequence ID" value="NKY33200.1"/>
    <property type="molecule type" value="Genomic_DNA"/>
</dbReference>
<dbReference type="RefSeq" id="WP_068040289.1">
    <property type="nucleotide sequence ID" value="NZ_JAAXOO010000002.1"/>
</dbReference>
<dbReference type="PRINTS" id="PR00455">
    <property type="entry name" value="HTHTETR"/>
</dbReference>
<dbReference type="AlphaFoldDB" id="A0A846XEP3"/>
<feature type="domain" description="HTH tetR-type" evidence="6">
    <location>
        <begin position="18"/>
        <end position="78"/>
    </location>
</feature>
<gene>
    <name evidence="7" type="ORF">HGA13_08980</name>
</gene>
<dbReference type="InterPro" id="IPR023772">
    <property type="entry name" value="DNA-bd_HTH_TetR-type_CS"/>
</dbReference>
<dbReference type="Gene3D" id="1.10.10.60">
    <property type="entry name" value="Homeodomain-like"/>
    <property type="match status" value="1"/>
</dbReference>
<dbReference type="SUPFAM" id="SSF46689">
    <property type="entry name" value="Homeodomain-like"/>
    <property type="match status" value="1"/>
</dbReference>
<dbReference type="Pfam" id="PF00440">
    <property type="entry name" value="TetR_N"/>
    <property type="match status" value="1"/>
</dbReference>
<protein>
    <submittedName>
        <fullName evidence="7">TetR/AcrR family transcriptional regulator</fullName>
    </submittedName>
</protein>
<evidence type="ECO:0000313" key="8">
    <source>
        <dbReference type="Proteomes" id="UP000565715"/>
    </source>
</evidence>
<comment type="caution">
    <text evidence="7">The sequence shown here is derived from an EMBL/GenBank/DDBJ whole genome shotgun (WGS) entry which is preliminary data.</text>
</comment>
<keyword evidence="1" id="KW-0678">Repressor</keyword>
<evidence type="ECO:0000259" key="6">
    <source>
        <dbReference type="PROSITE" id="PS50977"/>
    </source>
</evidence>
<reference evidence="7 8" key="1">
    <citation type="submission" date="2020-04" db="EMBL/GenBank/DDBJ databases">
        <title>MicrobeNet Type strains.</title>
        <authorList>
            <person name="Nicholson A.C."/>
        </authorList>
    </citation>
    <scope>NUCLEOTIDE SEQUENCE [LARGE SCALE GENOMIC DNA]</scope>
    <source>
        <strain evidence="7 8">DSM 45078</strain>
    </source>
</reference>
<organism evidence="7 8">
    <name type="scientific">Nocardia speluncae</name>
    <dbReference type="NCBI Taxonomy" id="419477"/>
    <lineage>
        <taxon>Bacteria</taxon>
        <taxon>Bacillati</taxon>
        <taxon>Actinomycetota</taxon>
        <taxon>Actinomycetes</taxon>
        <taxon>Mycobacteriales</taxon>
        <taxon>Nocardiaceae</taxon>
        <taxon>Nocardia</taxon>
    </lineage>
</organism>
<dbReference type="Pfam" id="PF17932">
    <property type="entry name" value="TetR_C_24"/>
    <property type="match status" value="1"/>
</dbReference>
<proteinExistence type="predicted"/>
<evidence type="ECO:0000256" key="5">
    <source>
        <dbReference type="PROSITE-ProRule" id="PRU00335"/>
    </source>
</evidence>
<keyword evidence="3 5" id="KW-0238">DNA-binding</keyword>
<dbReference type="InterPro" id="IPR009057">
    <property type="entry name" value="Homeodomain-like_sf"/>
</dbReference>
<evidence type="ECO:0000256" key="3">
    <source>
        <dbReference type="ARBA" id="ARBA00023125"/>
    </source>
</evidence>